<reference evidence="1 2" key="1">
    <citation type="journal article" date="2004" name="Nature">
        <title>Genome evolution in yeasts.</title>
        <authorList>
            <consortium name="Genolevures"/>
            <person name="Dujon B."/>
            <person name="Sherman D."/>
            <person name="Fischer G."/>
            <person name="Durrens P."/>
            <person name="Casaregola S."/>
            <person name="Lafontaine I."/>
            <person name="de Montigny J."/>
            <person name="Marck C."/>
            <person name="Neuveglise C."/>
            <person name="Talla E."/>
            <person name="Goffard N."/>
            <person name="Frangeul L."/>
            <person name="Aigle M."/>
            <person name="Anthouard V."/>
            <person name="Babour A."/>
            <person name="Barbe V."/>
            <person name="Barnay S."/>
            <person name="Blanchin S."/>
            <person name="Beckerich J.M."/>
            <person name="Beyne E."/>
            <person name="Bleykasten C."/>
            <person name="Boisrame A."/>
            <person name="Boyer J."/>
            <person name="Cattolico L."/>
            <person name="Confanioleri F."/>
            <person name="de Daruvar A."/>
            <person name="Despons L."/>
            <person name="Fabre E."/>
            <person name="Fairhead C."/>
            <person name="Ferry-Dumazet H."/>
            <person name="Groppi A."/>
            <person name="Hantraye F."/>
            <person name="Hennequin C."/>
            <person name="Jauniaux N."/>
            <person name="Joyet P."/>
            <person name="Kachouri R."/>
            <person name="Kerrest A."/>
            <person name="Koszul R."/>
            <person name="Lemaire M."/>
            <person name="Lesur I."/>
            <person name="Ma L."/>
            <person name="Muller H."/>
            <person name="Nicaud J.M."/>
            <person name="Nikolski M."/>
            <person name="Oztas S."/>
            <person name="Ozier-Kalogeropoulos O."/>
            <person name="Pellenz S."/>
            <person name="Potier S."/>
            <person name="Richard G.F."/>
            <person name="Straub M.L."/>
            <person name="Suleau A."/>
            <person name="Swennene D."/>
            <person name="Tekaia F."/>
            <person name="Wesolowski-Louvel M."/>
            <person name="Westhof E."/>
            <person name="Wirth B."/>
            <person name="Zeniou-Meyer M."/>
            <person name="Zivanovic I."/>
            <person name="Bolotin-Fukuhara M."/>
            <person name="Thierry A."/>
            <person name="Bouchier C."/>
            <person name="Caudron B."/>
            <person name="Scarpelli C."/>
            <person name="Gaillardin C."/>
            <person name="Weissenbach J."/>
            <person name="Wincker P."/>
            <person name="Souciet J.L."/>
        </authorList>
    </citation>
    <scope>NUCLEOTIDE SEQUENCE [LARGE SCALE GENOMIC DNA]</scope>
    <source>
        <strain evidence="2">ATCC 8585 / CBS 2359 / DSM 70799 / NBRC 1267 / NRRL Y-1140 / WM37</strain>
    </source>
</reference>
<dbReference type="AlphaFoldDB" id="Q6CR44"/>
<dbReference type="eggNOG" id="ENOG502S7GU">
    <property type="taxonomic scope" value="Eukaryota"/>
</dbReference>
<accession>Q6CR44</accession>
<dbReference type="Proteomes" id="UP000000598">
    <property type="component" value="Chromosome D"/>
</dbReference>
<dbReference type="HOGENOM" id="CLU_064984_0_0_1"/>
<dbReference type="InParanoid" id="Q6CR44"/>
<dbReference type="EMBL" id="CR382124">
    <property type="protein sequence ID" value="CAH00691.1"/>
    <property type="molecule type" value="Genomic_DNA"/>
</dbReference>
<evidence type="ECO:0000313" key="1">
    <source>
        <dbReference type="EMBL" id="CAH00691.1"/>
    </source>
</evidence>
<dbReference type="RefSeq" id="XP_453595.1">
    <property type="nucleotide sequence ID" value="XM_453595.1"/>
</dbReference>
<dbReference type="GeneID" id="2893162"/>
<sequence length="370" mass="43421">MGFIAAGYRTKDFQSVYSDREDWAICRRAKVRRSSNLLSRSSRRKKCKVQDKPLTIRDLPSELIQKIFVFSGNHELYEVNKFFYTCLKPTSFLLHRFILENFYHDLNRDLTSSKGNENGPVPAFHGLNGKVFENSVYVSFLNDNPHLIQEIGHIGHHEELTALQEERLALFQEGDLTGLDARHKELQKQDYPSIFYSEVEFFFQNDIQLKKPVYNQLILELSVHYEVKQPYFLIETLMHWFFHTNQGQYNINHLFHAIILVTHISSVLPSKSLDNNGPLIELINNIYLTPAGQQLHELLLVDDYTDEEAFSRRRIRVLNKFINKFYKLEETRPLLLSQDVLWETLVDVKDKHVMKLIMEYGGQPSINVIQ</sequence>
<evidence type="ECO:0000313" key="2">
    <source>
        <dbReference type="Proteomes" id="UP000000598"/>
    </source>
</evidence>
<gene>
    <name evidence="1" type="ORF">KLLA0_D11968g</name>
</gene>
<dbReference type="KEGG" id="kla:KLLA0_D11968g"/>
<dbReference type="FunCoup" id="Q6CR44">
    <property type="interactions" value="22"/>
</dbReference>
<dbReference type="PaxDb" id="284590-Q6CR44"/>
<dbReference type="OMA" id="INHLFHA"/>
<organism evidence="1 2">
    <name type="scientific">Kluyveromyces lactis (strain ATCC 8585 / CBS 2359 / DSM 70799 / NBRC 1267 / NRRL Y-1140 / WM37)</name>
    <name type="common">Yeast</name>
    <name type="synonym">Candida sphaerica</name>
    <dbReference type="NCBI Taxonomy" id="284590"/>
    <lineage>
        <taxon>Eukaryota</taxon>
        <taxon>Fungi</taxon>
        <taxon>Dikarya</taxon>
        <taxon>Ascomycota</taxon>
        <taxon>Saccharomycotina</taxon>
        <taxon>Saccharomycetes</taxon>
        <taxon>Saccharomycetales</taxon>
        <taxon>Saccharomycetaceae</taxon>
        <taxon>Kluyveromyces</taxon>
    </lineage>
</organism>
<keyword evidence="2" id="KW-1185">Reference proteome</keyword>
<protein>
    <submittedName>
        <fullName evidence="1">KLLA0D11968p</fullName>
    </submittedName>
</protein>
<name>Q6CR44_KLULA</name>
<proteinExistence type="predicted"/>